<dbReference type="InterPro" id="IPR001930">
    <property type="entry name" value="Peptidase_M1"/>
</dbReference>
<dbReference type="InterPro" id="IPR014782">
    <property type="entry name" value="Peptidase_M1_dom"/>
</dbReference>
<evidence type="ECO:0000256" key="2">
    <source>
        <dbReference type="ARBA" id="ARBA00010136"/>
    </source>
</evidence>
<comment type="similarity">
    <text evidence="2 17">Belongs to the peptidase M1 family.</text>
</comment>
<organism evidence="22 23">
    <name type="scientific">Apis cerana cerana</name>
    <name type="common">Oriental honeybee</name>
    <dbReference type="NCBI Taxonomy" id="94128"/>
    <lineage>
        <taxon>Eukaryota</taxon>
        <taxon>Metazoa</taxon>
        <taxon>Ecdysozoa</taxon>
        <taxon>Arthropoda</taxon>
        <taxon>Hexapoda</taxon>
        <taxon>Insecta</taxon>
        <taxon>Pterygota</taxon>
        <taxon>Neoptera</taxon>
        <taxon>Endopterygota</taxon>
        <taxon>Hymenoptera</taxon>
        <taxon>Apocrita</taxon>
        <taxon>Aculeata</taxon>
        <taxon>Apoidea</taxon>
        <taxon>Anthophila</taxon>
        <taxon>Apidae</taxon>
        <taxon>Apis</taxon>
    </lineage>
</organism>
<evidence type="ECO:0000259" key="20">
    <source>
        <dbReference type="Pfam" id="PF11838"/>
    </source>
</evidence>
<dbReference type="PANTHER" id="PTHR11533">
    <property type="entry name" value="PROTEASE M1 ZINC METALLOPROTEASE"/>
    <property type="match status" value="1"/>
</dbReference>
<dbReference type="SUPFAM" id="SSF63737">
    <property type="entry name" value="Leukotriene A4 hydrolase N-terminal domain"/>
    <property type="match status" value="2"/>
</dbReference>
<keyword evidence="23" id="KW-1185">Reference proteome</keyword>
<evidence type="ECO:0000259" key="21">
    <source>
        <dbReference type="Pfam" id="PF17900"/>
    </source>
</evidence>
<evidence type="ECO:0000256" key="4">
    <source>
        <dbReference type="ARBA" id="ARBA00022622"/>
    </source>
</evidence>
<evidence type="ECO:0000256" key="3">
    <source>
        <dbReference type="ARBA" id="ARBA00022475"/>
    </source>
</evidence>
<dbReference type="InterPro" id="IPR050344">
    <property type="entry name" value="Peptidase_M1_aminopeptidases"/>
</dbReference>
<evidence type="ECO:0000313" key="22">
    <source>
        <dbReference type="EMBL" id="PBC31975.1"/>
    </source>
</evidence>
<dbReference type="Proteomes" id="UP000242457">
    <property type="component" value="Unassembled WGS sequence"/>
</dbReference>
<feature type="domain" description="Peptidase M1 membrane alanine aminopeptidase" evidence="19">
    <location>
        <begin position="304"/>
        <end position="393"/>
    </location>
</feature>
<keyword evidence="6 15" id="KW-0479">Metal-binding</keyword>
<evidence type="ECO:0000256" key="12">
    <source>
        <dbReference type="ARBA" id="ARBA00023180"/>
    </source>
</evidence>
<dbReference type="GO" id="GO:0005737">
    <property type="term" value="C:cytoplasm"/>
    <property type="evidence" value="ECO:0007669"/>
    <property type="project" value="TreeGrafter"/>
</dbReference>
<feature type="active site" description="Proton acceptor" evidence="14">
    <location>
        <position position="379"/>
    </location>
</feature>
<feature type="domain" description="Aminopeptidase N-like N-terminal" evidence="21">
    <location>
        <begin position="200"/>
        <end position="270"/>
    </location>
</feature>
<keyword evidence="5 17" id="KW-0645">Protease</keyword>
<dbReference type="InterPro" id="IPR042097">
    <property type="entry name" value="Aminopeptidase_N-like_N_sf"/>
</dbReference>
<evidence type="ECO:0000256" key="8">
    <source>
        <dbReference type="ARBA" id="ARBA00022801"/>
    </source>
</evidence>
<evidence type="ECO:0000256" key="14">
    <source>
        <dbReference type="PIRSR" id="PIRSR634016-1"/>
    </source>
</evidence>
<keyword evidence="13" id="KW-0449">Lipoprotein</keyword>
<keyword evidence="9 15" id="KW-0862">Zinc</keyword>
<feature type="binding site" evidence="15">
    <location>
        <position position="378"/>
    </location>
    <ligand>
        <name>Zn(2+)</name>
        <dbReference type="ChEBI" id="CHEBI:29105"/>
        <note>catalytic</note>
    </ligand>
</feature>
<dbReference type="GO" id="GO:0006508">
    <property type="term" value="P:proteolysis"/>
    <property type="evidence" value="ECO:0007669"/>
    <property type="project" value="UniProtKB-KW"/>
</dbReference>
<keyword evidence="10 17" id="KW-0482">Metalloprotease</keyword>
<dbReference type="EMBL" id="KZ288223">
    <property type="protein sequence ID" value="PBC31975.1"/>
    <property type="molecule type" value="Genomic_DNA"/>
</dbReference>
<comment type="subcellular location">
    <subcellularLocation>
        <location evidence="1">Cell membrane</location>
        <topology evidence="1">Lipid-anchor</topology>
        <topology evidence="1">GPI-anchor</topology>
    </subcellularLocation>
</comment>
<evidence type="ECO:0000256" key="10">
    <source>
        <dbReference type="ARBA" id="ARBA00023049"/>
    </source>
</evidence>
<dbReference type="GO" id="GO:0008270">
    <property type="term" value="F:zinc ion binding"/>
    <property type="evidence" value="ECO:0007669"/>
    <property type="project" value="UniProtKB-UniRule"/>
</dbReference>
<keyword evidence="4" id="KW-0336">GPI-anchor</keyword>
<keyword evidence="11" id="KW-0472">Membrane</keyword>
<dbReference type="Pfam" id="PF17900">
    <property type="entry name" value="Peptidase_M1_N"/>
    <property type="match status" value="2"/>
</dbReference>
<feature type="domain" description="ERAP1-like C-terminal" evidence="20">
    <location>
        <begin position="579"/>
        <end position="870"/>
    </location>
</feature>
<feature type="domain" description="Aminopeptidase N-like N-terminal" evidence="21">
    <location>
        <begin position="39"/>
        <end position="153"/>
    </location>
</feature>
<evidence type="ECO:0000256" key="7">
    <source>
        <dbReference type="ARBA" id="ARBA00022729"/>
    </source>
</evidence>
<feature type="chain" id="PRO_5012674916" description="Aminopeptidase" evidence="18">
    <location>
        <begin position="21"/>
        <end position="942"/>
    </location>
</feature>
<accession>A0A2A3EJN6</accession>
<comment type="cofactor">
    <cofactor evidence="15 17">
        <name>Zn(2+)</name>
        <dbReference type="ChEBI" id="CHEBI:29105"/>
    </cofactor>
    <text evidence="15 17">Binds 1 zinc ion per subunit.</text>
</comment>
<keyword evidence="17 22" id="KW-0031">Aminopeptidase</keyword>
<dbReference type="Pfam" id="PF11838">
    <property type="entry name" value="ERAP1_C"/>
    <property type="match status" value="1"/>
</dbReference>
<protein>
    <recommendedName>
        <fullName evidence="17">Aminopeptidase</fullName>
        <ecNumber evidence="17">3.4.11.-</ecNumber>
    </recommendedName>
</protein>
<dbReference type="InterPro" id="IPR027268">
    <property type="entry name" value="Peptidase_M4/M1_CTD_sf"/>
</dbReference>
<dbReference type="EC" id="3.4.11.-" evidence="17"/>
<gene>
    <name evidence="22" type="ORF">APICC_08715</name>
</gene>
<dbReference type="GO" id="GO:0042277">
    <property type="term" value="F:peptide binding"/>
    <property type="evidence" value="ECO:0007669"/>
    <property type="project" value="TreeGrafter"/>
</dbReference>
<dbReference type="InterPro" id="IPR034016">
    <property type="entry name" value="M1_APN-typ"/>
</dbReference>
<dbReference type="Gene3D" id="2.60.40.1730">
    <property type="entry name" value="tricorn interacting facor f3 domain"/>
    <property type="match status" value="1"/>
</dbReference>
<reference evidence="22 23" key="1">
    <citation type="submission" date="2014-07" db="EMBL/GenBank/DDBJ databases">
        <title>Genomic and transcriptomic analysis on Apis cerana provide comprehensive insights into honey bee biology.</title>
        <authorList>
            <person name="Diao Q."/>
            <person name="Sun L."/>
            <person name="Zheng H."/>
            <person name="Zheng H."/>
            <person name="Xu S."/>
            <person name="Wang S."/>
            <person name="Zeng Z."/>
            <person name="Hu F."/>
            <person name="Su S."/>
            <person name="Wu J."/>
        </authorList>
    </citation>
    <scope>NUCLEOTIDE SEQUENCE [LARGE SCALE GENOMIC DNA]</scope>
    <source>
        <tissue evidence="22">Pupae without intestine</tissue>
    </source>
</reference>
<dbReference type="PRINTS" id="PR00756">
    <property type="entry name" value="ALADIPTASE"/>
</dbReference>
<dbReference type="STRING" id="94128.A0A2A3EJN6"/>
<evidence type="ECO:0000256" key="16">
    <source>
        <dbReference type="PIRSR" id="PIRSR634016-4"/>
    </source>
</evidence>
<dbReference type="InterPro" id="IPR045357">
    <property type="entry name" value="Aminopeptidase_N-like_N"/>
</dbReference>
<proteinExistence type="inferred from homology"/>
<evidence type="ECO:0000313" key="23">
    <source>
        <dbReference type="Proteomes" id="UP000242457"/>
    </source>
</evidence>
<keyword evidence="3" id="KW-1003">Cell membrane</keyword>
<dbReference type="Pfam" id="PF01433">
    <property type="entry name" value="Peptidase_M1"/>
    <property type="match status" value="1"/>
</dbReference>
<evidence type="ECO:0000256" key="18">
    <source>
        <dbReference type="SAM" id="SignalP"/>
    </source>
</evidence>
<evidence type="ECO:0000256" key="1">
    <source>
        <dbReference type="ARBA" id="ARBA00004609"/>
    </source>
</evidence>
<sequence>MAKALLLLCLTICQANFLFAVNPREEKQYMYRLPTDVIPSSYVLSLEPNLDKFTFTGNVKIAIEVKSKEVNNITLNQKNLNIKSVSLKNLNETTDIKVKVYDLVEQEELLIIKPEKDELIKKGNYTLTIDYSGELNDQKRGFYRSRYIDKNNTINTNLPQISSPILSSPKCPGFPVKIILDDDSFQISVVSKCFVVAPCRYVAATHFEPTGARLAFPCWDEPDFKATFDISITHSKLYNAISNTKNKNEMTENEKIVSKFNTTPKMSTYLVAFVVSDYKSSERSENGIEFKVWTKPHAVNQTEYALNVSVHLLKELDKYMKIPYGNEIKKMDQVSLKDFSAGAMENWGLVTYRESSLLVEDNVTSERSIQGVTTTIAHEFTHQWFGNLVLPDWRLDEVFVVDNTQGVAFVADAGTNARPMNQDATTPAEISKLFDNIAYQKSGAVIRMMSHILTLENFQNGLVEYLKEMNHKNADSSDLFKYLNKYGKELPKNVMFEQVMDEWVNKPGYPVVNVIRKEKTYEISQKRFLLYGNKNSTTKWWVPLTYFRLSNINEITLPELWLSPKDEFVNVDVKEGDGIIFNTLQTGYYRVNYDEENWKLLNDYLNSNNYTELSPITRAQLIDDALNLARVNQLLYDVALNLTLYLHKEVDYMPWQTTFRNLNFLNVMMRTSDHYQMFNSYVTWIMRSLVEKVGYKPKSNDDHLTKMLRPTMMYWGCRAGVENCVDYVNNEFNEWLDSKKKLDANLKNNILCAALRNSNAEVWNRTSNVVKNILDEDERNNLSPILACSSSSEILKNYLLQTLEKNSSLSFSTVYRNIINEHPSGVDIVLNVLNDKYETLNKTEHNLKSYFDTIAASITTDDQLGKLTHLILKEGLQTDIDITLKANSNIDWIGHNKKSIEEWLQKHDFSSGNSLVAFAWMIVLSIFYTSIQSRHVGQCYSE</sequence>
<evidence type="ECO:0000256" key="11">
    <source>
        <dbReference type="ARBA" id="ARBA00023136"/>
    </source>
</evidence>
<feature type="site" description="Transition state stabilizer" evidence="16">
    <location>
        <position position="439"/>
    </location>
</feature>
<evidence type="ECO:0000256" key="6">
    <source>
        <dbReference type="ARBA" id="ARBA00022723"/>
    </source>
</evidence>
<dbReference type="GO" id="GO:0098552">
    <property type="term" value="C:side of membrane"/>
    <property type="evidence" value="ECO:0007669"/>
    <property type="project" value="UniProtKB-KW"/>
</dbReference>
<dbReference type="PANTHER" id="PTHR11533:SF290">
    <property type="entry name" value="AMINOPEPTIDASE"/>
    <property type="match status" value="1"/>
</dbReference>
<name>A0A2A3EJN6_APICC</name>
<dbReference type="GO" id="GO:0070006">
    <property type="term" value="F:metalloaminopeptidase activity"/>
    <property type="evidence" value="ECO:0007669"/>
    <property type="project" value="TreeGrafter"/>
</dbReference>
<keyword evidence="12" id="KW-0325">Glycoprotein</keyword>
<evidence type="ECO:0000259" key="19">
    <source>
        <dbReference type="Pfam" id="PF01433"/>
    </source>
</evidence>
<evidence type="ECO:0000256" key="15">
    <source>
        <dbReference type="PIRSR" id="PIRSR634016-3"/>
    </source>
</evidence>
<dbReference type="FunFam" id="2.60.40.1910:FF:000008">
    <property type="entry name" value="Aminopeptidase"/>
    <property type="match status" value="1"/>
</dbReference>
<dbReference type="Gene3D" id="2.60.40.1910">
    <property type="match status" value="1"/>
</dbReference>
<dbReference type="GO" id="GO:0005886">
    <property type="term" value="C:plasma membrane"/>
    <property type="evidence" value="ECO:0007669"/>
    <property type="project" value="UniProtKB-SubCell"/>
</dbReference>
<dbReference type="InterPro" id="IPR024571">
    <property type="entry name" value="ERAP1-like_C_dom"/>
</dbReference>
<feature type="binding site" evidence="15">
    <location>
        <position position="382"/>
    </location>
    <ligand>
        <name>Zn(2+)</name>
        <dbReference type="ChEBI" id="CHEBI:29105"/>
        <note>catalytic</note>
    </ligand>
</feature>
<keyword evidence="8 17" id="KW-0378">Hydrolase</keyword>
<dbReference type="SUPFAM" id="SSF55486">
    <property type="entry name" value="Metalloproteases ('zincins'), catalytic domain"/>
    <property type="match status" value="1"/>
</dbReference>
<evidence type="ECO:0000256" key="9">
    <source>
        <dbReference type="ARBA" id="ARBA00022833"/>
    </source>
</evidence>
<evidence type="ECO:0000256" key="5">
    <source>
        <dbReference type="ARBA" id="ARBA00022670"/>
    </source>
</evidence>
<dbReference type="OrthoDB" id="8195378at2759"/>
<keyword evidence="7 18" id="KW-0732">Signal</keyword>
<dbReference type="GO" id="GO:0043171">
    <property type="term" value="P:peptide catabolic process"/>
    <property type="evidence" value="ECO:0007669"/>
    <property type="project" value="TreeGrafter"/>
</dbReference>
<dbReference type="GO" id="GO:0005615">
    <property type="term" value="C:extracellular space"/>
    <property type="evidence" value="ECO:0007669"/>
    <property type="project" value="TreeGrafter"/>
</dbReference>
<dbReference type="Gene3D" id="1.10.390.10">
    <property type="entry name" value="Neutral Protease Domain 2"/>
    <property type="match status" value="2"/>
</dbReference>
<feature type="signal peptide" evidence="18">
    <location>
        <begin position="1"/>
        <end position="20"/>
    </location>
</feature>
<dbReference type="CDD" id="cd09601">
    <property type="entry name" value="M1_APN-Q_like"/>
    <property type="match status" value="1"/>
</dbReference>
<evidence type="ECO:0000256" key="13">
    <source>
        <dbReference type="ARBA" id="ARBA00023288"/>
    </source>
</evidence>
<dbReference type="Gene3D" id="1.25.50.20">
    <property type="match status" value="1"/>
</dbReference>
<dbReference type="AlphaFoldDB" id="A0A2A3EJN6"/>
<evidence type="ECO:0000256" key="17">
    <source>
        <dbReference type="RuleBase" id="RU364040"/>
    </source>
</evidence>